<sequence>MKNPVLLMFALVFSICSATAMSVDPKNDRQMVKLELEQLVKDYTFELEEAVATSTTFTINKKNELVILTKNCEDEAIRYYLNMRLNYRKTETPLDKSGENKIAGKK</sequence>
<comment type="caution">
    <text evidence="2">The sequence shown here is derived from an EMBL/GenBank/DDBJ whole genome shotgun (WGS) entry which is preliminary data.</text>
</comment>
<gene>
    <name evidence="2" type="ORF">RM553_08690</name>
</gene>
<reference evidence="2 3" key="1">
    <citation type="submission" date="2023-09" db="EMBL/GenBank/DDBJ databases">
        <authorList>
            <person name="Rey-Velasco X."/>
        </authorList>
    </citation>
    <scope>NUCLEOTIDE SEQUENCE [LARGE SCALE GENOMIC DNA]</scope>
    <source>
        <strain evidence="2 3">F363</strain>
    </source>
</reference>
<accession>A0ABU3C993</accession>
<keyword evidence="3" id="KW-1185">Reference proteome</keyword>
<feature type="chain" id="PRO_5046787630" evidence="1">
    <location>
        <begin position="21"/>
        <end position="106"/>
    </location>
</feature>
<proteinExistence type="predicted"/>
<evidence type="ECO:0000313" key="3">
    <source>
        <dbReference type="Proteomes" id="UP001262889"/>
    </source>
</evidence>
<evidence type="ECO:0000313" key="2">
    <source>
        <dbReference type="EMBL" id="MDT0642905.1"/>
    </source>
</evidence>
<dbReference type="EMBL" id="JAVRHQ010000008">
    <property type="protein sequence ID" value="MDT0642905.1"/>
    <property type="molecule type" value="Genomic_DNA"/>
</dbReference>
<dbReference type="RefSeq" id="WP_311534526.1">
    <property type="nucleotide sequence ID" value="NZ_JAVRHQ010000008.1"/>
</dbReference>
<protein>
    <submittedName>
        <fullName evidence="2">Uncharacterized protein</fullName>
    </submittedName>
</protein>
<evidence type="ECO:0000256" key="1">
    <source>
        <dbReference type="SAM" id="SignalP"/>
    </source>
</evidence>
<name>A0ABU3C993_9FLAO</name>
<dbReference type="Proteomes" id="UP001262889">
    <property type="component" value="Unassembled WGS sequence"/>
</dbReference>
<organism evidence="2 3">
    <name type="scientific">Autumnicola tepida</name>
    <dbReference type="NCBI Taxonomy" id="3075595"/>
    <lineage>
        <taxon>Bacteria</taxon>
        <taxon>Pseudomonadati</taxon>
        <taxon>Bacteroidota</taxon>
        <taxon>Flavobacteriia</taxon>
        <taxon>Flavobacteriales</taxon>
        <taxon>Flavobacteriaceae</taxon>
        <taxon>Autumnicola</taxon>
    </lineage>
</organism>
<keyword evidence="1" id="KW-0732">Signal</keyword>
<feature type="signal peptide" evidence="1">
    <location>
        <begin position="1"/>
        <end position="20"/>
    </location>
</feature>